<protein>
    <submittedName>
        <fullName evidence="2">Uncharacterized protein</fullName>
    </submittedName>
</protein>
<dbReference type="EMBL" id="JBBPEH010000006">
    <property type="protein sequence ID" value="KAK7537368.1"/>
    <property type="molecule type" value="Genomic_DNA"/>
</dbReference>
<evidence type="ECO:0000313" key="2">
    <source>
        <dbReference type="EMBL" id="KAK7537368.1"/>
    </source>
</evidence>
<keyword evidence="3" id="KW-1185">Reference proteome</keyword>
<evidence type="ECO:0000313" key="3">
    <source>
        <dbReference type="Proteomes" id="UP001360953"/>
    </source>
</evidence>
<sequence length="364" mass="40111">MNWFAFPVLRCAEPCYINTACPVLPCHIMALNGNYTTITKLQNNIPTWMYVVVQTVTTTTTTASWRAKQSKSRTCSVRTFRDGELEQELEQCRRKKKKKEYEKNKKGVFHSSVHRTSSTHPSVRPSAGLAATGTILPFASHTPPFFSTSFTRPEKRRASRTHINPPPRRRLNTDADAGAGADGADANAGDANDANAHRRLQHATAAEAQTGDDGPAAAAEGDAALKPGQAVAAEQLVLQRCRQQWAQARSRPSRRRAPCPRCRIRLVWSCPSCIRCRGFGVAAGVVGLLLLRLRRRLLRRRMCTHRRLAGMVLGDVVERLEVLARAALLRRAGGAASAFGLLGPVDQRRRGGCYCESCRCHCDA</sequence>
<name>A0ABR1LQC5_9PEZI</name>
<comment type="caution">
    <text evidence="2">The sequence shown here is derived from an EMBL/GenBank/DDBJ whole genome shotgun (WGS) entry which is preliminary data.</text>
</comment>
<evidence type="ECO:0000256" key="1">
    <source>
        <dbReference type="SAM" id="MobiDB-lite"/>
    </source>
</evidence>
<dbReference type="GeneID" id="92028668"/>
<organism evidence="2 3">
    <name type="scientific">Phyllosticta citribraziliensis</name>
    <dbReference type="NCBI Taxonomy" id="989973"/>
    <lineage>
        <taxon>Eukaryota</taxon>
        <taxon>Fungi</taxon>
        <taxon>Dikarya</taxon>
        <taxon>Ascomycota</taxon>
        <taxon>Pezizomycotina</taxon>
        <taxon>Dothideomycetes</taxon>
        <taxon>Dothideomycetes incertae sedis</taxon>
        <taxon>Botryosphaeriales</taxon>
        <taxon>Phyllostictaceae</taxon>
        <taxon>Phyllosticta</taxon>
    </lineage>
</organism>
<feature type="region of interest" description="Disordered" evidence="1">
    <location>
        <begin position="142"/>
        <end position="191"/>
    </location>
</feature>
<accession>A0ABR1LQC5</accession>
<dbReference type="RefSeq" id="XP_066655519.1">
    <property type="nucleotide sequence ID" value="XM_066795762.1"/>
</dbReference>
<proteinExistence type="predicted"/>
<gene>
    <name evidence="2" type="ORF">J3D65DRAFT_378497</name>
</gene>
<feature type="region of interest" description="Disordered" evidence="1">
    <location>
        <begin position="95"/>
        <end position="127"/>
    </location>
</feature>
<feature type="compositionally biased region" description="Low complexity" evidence="1">
    <location>
        <begin position="174"/>
        <end position="191"/>
    </location>
</feature>
<reference evidence="2 3" key="1">
    <citation type="submission" date="2024-04" db="EMBL/GenBank/DDBJ databases">
        <title>Phyllosticta paracitricarpa is synonymous to the EU quarantine fungus P. citricarpa based on phylogenomic analyses.</title>
        <authorList>
            <consortium name="Lawrence Berkeley National Laboratory"/>
            <person name="Van ingen-buijs V.A."/>
            <person name="Van westerhoven A.C."/>
            <person name="Haridas S."/>
            <person name="Skiadas P."/>
            <person name="Martin F."/>
            <person name="Groenewald J.Z."/>
            <person name="Crous P.W."/>
            <person name="Seidl M.F."/>
        </authorList>
    </citation>
    <scope>NUCLEOTIDE SEQUENCE [LARGE SCALE GENOMIC DNA]</scope>
    <source>
        <strain evidence="2 3">CPC 17464</strain>
    </source>
</reference>
<dbReference type="Proteomes" id="UP001360953">
    <property type="component" value="Unassembled WGS sequence"/>
</dbReference>